<dbReference type="InterPro" id="IPR029044">
    <property type="entry name" value="Nucleotide-diphossugar_trans"/>
</dbReference>
<comment type="caution">
    <text evidence="3">The sequence shown here is derived from an EMBL/GenBank/DDBJ whole genome shotgun (WGS) entry which is preliminary data.</text>
</comment>
<keyword evidence="3" id="KW-0808">Transferase</keyword>
<dbReference type="InterPro" id="IPR050834">
    <property type="entry name" value="Glycosyltransf_2"/>
</dbReference>
<dbReference type="GO" id="GO:0016757">
    <property type="term" value="F:glycosyltransferase activity"/>
    <property type="evidence" value="ECO:0007669"/>
    <property type="project" value="InterPro"/>
</dbReference>
<dbReference type="AlphaFoldDB" id="A0A840FFZ8"/>
<dbReference type="GO" id="GO:0044010">
    <property type="term" value="P:single-species biofilm formation"/>
    <property type="evidence" value="ECO:0007669"/>
    <property type="project" value="TreeGrafter"/>
</dbReference>
<protein>
    <submittedName>
        <fullName evidence="3">Glycosyltransferase involved in cell wall biosynthesis/2-polyprenyl-3-methyl-5-hydroxy-6-metoxy-1, 4-benzoquinol methylase</fullName>
    </submittedName>
</protein>
<evidence type="ECO:0000313" key="3">
    <source>
        <dbReference type="EMBL" id="MBB4219334.1"/>
    </source>
</evidence>
<evidence type="ECO:0000259" key="2">
    <source>
        <dbReference type="Pfam" id="PF00535"/>
    </source>
</evidence>
<dbReference type="SUPFAM" id="SSF53448">
    <property type="entry name" value="Nucleotide-diphospho-sugar transferases"/>
    <property type="match status" value="1"/>
</dbReference>
<accession>A0A840FFZ8</accession>
<gene>
    <name evidence="3" type="ORF">GGD71_000081</name>
</gene>
<proteinExistence type="predicted"/>
<dbReference type="GO" id="GO:0008168">
    <property type="term" value="F:methyltransferase activity"/>
    <property type="evidence" value="ECO:0007669"/>
    <property type="project" value="UniProtKB-KW"/>
</dbReference>
<organism evidence="3 4">
    <name type="scientific">Variovorax guangxiensis</name>
    <dbReference type="NCBI Taxonomy" id="1775474"/>
    <lineage>
        <taxon>Bacteria</taxon>
        <taxon>Pseudomonadati</taxon>
        <taxon>Pseudomonadota</taxon>
        <taxon>Betaproteobacteria</taxon>
        <taxon>Burkholderiales</taxon>
        <taxon>Comamonadaceae</taxon>
        <taxon>Variovorax</taxon>
    </lineage>
</organism>
<feature type="domain" description="Glycosyl transferase family 1" evidence="1">
    <location>
        <begin position="960"/>
        <end position="1111"/>
    </location>
</feature>
<dbReference type="Pfam" id="PF00534">
    <property type="entry name" value="Glycos_transf_1"/>
    <property type="match status" value="1"/>
</dbReference>
<dbReference type="SUPFAM" id="SSF53335">
    <property type="entry name" value="S-adenosyl-L-methionine-dependent methyltransferases"/>
    <property type="match status" value="1"/>
</dbReference>
<dbReference type="Pfam" id="PF13489">
    <property type="entry name" value="Methyltransf_23"/>
    <property type="match status" value="1"/>
</dbReference>
<dbReference type="Gene3D" id="3.40.50.150">
    <property type="entry name" value="Vaccinia Virus protein VP39"/>
    <property type="match status" value="1"/>
</dbReference>
<dbReference type="PANTHER" id="PTHR43685">
    <property type="entry name" value="GLYCOSYLTRANSFERASE"/>
    <property type="match status" value="1"/>
</dbReference>
<reference evidence="3 4" key="1">
    <citation type="submission" date="2020-08" db="EMBL/GenBank/DDBJ databases">
        <title>Genomic Encyclopedia of Type Strains, Phase IV (KMG-V): Genome sequencing to study the core and pangenomes of soil and plant-associated prokaryotes.</title>
        <authorList>
            <person name="Whitman W."/>
        </authorList>
    </citation>
    <scope>NUCLEOTIDE SEQUENCE [LARGE SCALE GENOMIC DNA]</scope>
    <source>
        <strain evidence="3 4">34/80</strain>
    </source>
</reference>
<sequence length="1147" mass="128219">MICNACSGKEFKHFAIRGDGMEIQQCAFCGLGVVAQLPESTEEYYDDNYYIDGGNSGYEDYSFMAEHGLGWAAALVKLLCSRGKILDIGCADGYLLNKFDAGIEKFGIEVNAKAAKQAQEKGVKLLGNNLLDPQLVEAHRFEFDAITSIAVFEHLLDFRGGIQASIDMLKDDGFLLFEVPVMSPEGDNVAWMQSSFEHIYYPTEDSIRFIVETRLGCHLAGAEVPIKDYASTYVGIVTKTKRQAARVSAIFNRIMEADFTTPAVDQLRASAHLHVLHAGQATEESVRALARLDAKDLTPPLFARVAQLWSFDLRRIQSGNWQPVSFGAATREAARLKAEMELILSDARLNAAQATEAVNFEIRRNATLVSEVGALRRNLSTEEAKTAAMETRALAIAQQLDAIQRSTAWRVTGPLRRWAGRNPKAARRVKQLAKLLWWTLQGTIFSHVREFRRRRALSNGRVELVKNLDISNQAASAVRLNPVAGVVVGAMEPPGGLAWPEDRPLVTIVIPCFNYGHLAGDAIRSAEAQTFTSIEIIVVEGGSSSAESRQQLLEAVKKASSKVRLLFQDQPYRAGANRNFGISHARGKYICCLDADDRIAPTYIEKAVFMLEHSGYDVVSPGLQFFGNKSEVWTPHERPTLDMLLEGNNVLTCAVYSKDMWSKAGGYRDSDPATGHIHEDWLFWVRLAALGARFVSIREPLFLYRSHGSTLSNSREVLENEVQRILVRRFNEDVLTEDAINAARLKGASPPVRSPQSFIYRRNFHIQRTGRPALLIAMPFMVLGGAERLLSAIVSHLVKSGWRVIIVTTVPVGQTHGDTTSWFESATAEIFHLPRFLDQEYWRDFLDYLLQSRNMELLWVVGSSFAYECLPALRLRYPHLAIADLLFNTVGHTANNRRYSDCIDQIFVENEEVREWLIAAGESPQRVGLVESGVDLNQYAPSSKDQSILIDDEILAGVVVVGFFGRWSEEKDPLGFIEIAKRLPKEVNVIFVMTGAGHLESEIKAAIASANFPPGRFLLKGAVPDIKPYLQVCDILCLPSRLDGRPNIIMEALASGTAVIASRVGALPEMMEEGKQGYLCTPGAYDEFARRIEEFALDRDGLNRFKLNAREFAERRFDINKMLLHYEEKLREMIKFRVPMKLQREID</sequence>
<dbReference type="Pfam" id="PF00535">
    <property type="entry name" value="Glycos_transf_2"/>
    <property type="match status" value="1"/>
</dbReference>
<dbReference type="CDD" id="cd03801">
    <property type="entry name" value="GT4_PimA-like"/>
    <property type="match status" value="1"/>
</dbReference>
<keyword evidence="3" id="KW-0489">Methyltransferase</keyword>
<dbReference type="PANTHER" id="PTHR43685:SF2">
    <property type="entry name" value="GLYCOSYLTRANSFERASE 2-LIKE DOMAIN-CONTAINING PROTEIN"/>
    <property type="match status" value="1"/>
</dbReference>
<dbReference type="InterPro" id="IPR001173">
    <property type="entry name" value="Glyco_trans_2-like"/>
</dbReference>
<evidence type="ECO:0000313" key="4">
    <source>
        <dbReference type="Proteomes" id="UP000524450"/>
    </source>
</evidence>
<dbReference type="InterPro" id="IPR001296">
    <property type="entry name" value="Glyco_trans_1"/>
</dbReference>
<evidence type="ECO:0000259" key="1">
    <source>
        <dbReference type="Pfam" id="PF00534"/>
    </source>
</evidence>
<dbReference type="Gene3D" id="3.40.50.2000">
    <property type="entry name" value="Glycogen Phosphorylase B"/>
    <property type="match status" value="2"/>
</dbReference>
<dbReference type="Gene3D" id="3.90.550.10">
    <property type="entry name" value="Spore Coat Polysaccharide Biosynthesis Protein SpsA, Chain A"/>
    <property type="match status" value="1"/>
</dbReference>
<dbReference type="RefSeq" id="WP_184634458.1">
    <property type="nucleotide sequence ID" value="NZ_JACIFZ010000001.1"/>
</dbReference>
<dbReference type="SUPFAM" id="SSF53756">
    <property type="entry name" value="UDP-Glycosyltransferase/glycogen phosphorylase"/>
    <property type="match status" value="1"/>
</dbReference>
<dbReference type="CDD" id="cd02440">
    <property type="entry name" value="AdoMet_MTases"/>
    <property type="match status" value="1"/>
</dbReference>
<dbReference type="CDD" id="cd00761">
    <property type="entry name" value="Glyco_tranf_GTA_type"/>
    <property type="match status" value="1"/>
</dbReference>
<dbReference type="EMBL" id="JACIFZ010000001">
    <property type="protein sequence ID" value="MBB4219334.1"/>
    <property type="molecule type" value="Genomic_DNA"/>
</dbReference>
<name>A0A840FFZ8_9BURK</name>
<dbReference type="InterPro" id="IPR029063">
    <property type="entry name" value="SAM-dependent_MTases_sf"/>
</dbReference>
<feature type="domain" description="Glycosyltransferase 2-like" evidence="2">
    <location>
        <begin position="507"/>
        <end position="641"/>
    </location>
</feature>
<dbReference type="Proteomes" id="UP000524450">
    <property type="component" value="Unassembled WGS sequence"/>
</dbReference>
<dbReference type="GO" id="GO:0032259">
    <property type="term" value="P:methylation"/>
    <property type="evidence" value="ECO:0007669"/>
    <property type="project" value="UniProtKB-KW"/>
</dbReference>